<accession>A0A0B2QXF4</accession>
<dbReference type="EMBL" id="KN655445">
    <property type="protein sequence ID" value="KHN24312.1"/>
    <property type="molecule type" value="Genomic_DNA"/>
</dbReference>
<reference evidence="1" key="1">
    <citation type="submission" date="2014-07" db="EMBL/GenBank/DDBJ databases">
        <title>Identification of a novel salt tolerance gene in wild soybean by whole-genome sequencing.</title>
        <authorList>
            <person name="Lam H.-M."/>
            <person name="Qi X."/>
            <person name="Li M.-W."/>
            <person name="Liu X."/>
            <person name="Xie M."/>
            <person name="Ni M."/>
            <person name="Xu X."/>
        </authorList>
    </citation>
    <scope>NUCLEOTIDE SEQUENCE [LARGE SCALE GENOMIC DNA]</scope>
    <source>
        <tissue evidence="1">Root</tissue>
    </source>
</reference>
<organism evidence="1">
    <name type="scientific">Glycine soja</name>
    <name type="common">Wild soybean</name>
    <dbReference type="NCBI Taxonomy" id="3848"/>
    <lineage>
        <taxon>Eukaryota</taxon>
        <taxon>Viridiplantae</taxon>
        <taxon>Streptophyta</taxon>
        <taxon>Embryophyta</taxon>
        <taxon>Tracheophyta</taxon>
        <taxon>Spermatophyta</taxon>
        <taxon>Magnoliopsida</taxon>
        <taxon>eudicotyledons</taxon>
        <taxon>Gunneridae</taxon>
        <taxon>Pentapetalae</taxon>
        <taxon>rosids</taxon>
        <taxon>fabids</taxon>
        <taxon>Fabales</taxon>
        <taxon>Fabaceae</taxon>
        <taxon>Papilionoideae</taxon>
        <taxon>50 kb inversion clade</taxon>
        <taxon>NPAAA clade</taxon>
        <taxon>indigoferoid/millettioid clade</taxon>
        <taxon>Phaseoleae</taxon>
        <taxon>Glycine</taxon>
        <taxon>Glycine subgen. Soja</taxon>
    </lineage>
</organism>
<name>A0A0B2QXF4_GLYSO</name>
<gene>
    <name evidence="1" type="ORF">glysoja_039862</name>
</gene>
<protein>
    <submittedName>
        <fullName evidence="1">Uncharacterized protein</fullName>
    </submittedName>
</protein>
<proteinExistence type="predicted"/>
<dbReference type="AlphaFoldDB" id="A0A0B2QXF4"/>
<dbReference type="Proteomes" id="UP000053555">
    <property type="component" value="Unassembled WGS sequence"/>
</dbReference>
<evidence type="ECO:0000313" key="1">
    <source>
        <dbReference type="EMBL" id="KHN24312.1"/>
    </source>
</evidence>
<sequence length="70" mass="8368">MLNHPKKRFFIVPKSSRYALQLFSGKHNNALKGNVDNRRRRLLVEPLHARVLWLPHFDLNVFFIVFDLPE</sequence>